<dbReference type="Pfam" id="PF03101">
    <property type="entry name" value="FAR1"/>
    <property type="match status" value="1"/>
</dbReference>
<sequence length="163" mass="18842">MIFDSWEQGKSFYKAYAHHVGFSVCSWTQHKDGDVVKLKKFVCSKEGWRKNNKKENEQVDQKPKRKLKITRVGCKAMSQFKRRSDGKYEVVRFVKTHTHELASPRKWHLLRSNREVSAELKSTLFSCHKALLGTSAAFRLLSVEMGGGEHENIGCTKQDLKKL</sequence>
<dbReference type="PANTHER" id="PTHR46328">
    <property type="entry name" value="FAR-RED IMPAIRED RESPONSIVE (FAR1) FAMILY PROTEIN-RELATED"/>
    <property type="match status" value="1"/>
</dbReference>
<dbReference type="EMBL" id="CM029041">
    <property type="protein sequence ID" value="KAG2628503.1"/>
    <property type="molecule type" value="Genomic_DNA"/>
</dbReference>
<organism evidence="2 3">
    <name type="scientific">Panicum virgatum</name>
    <name type="common">Blackwell switchgrass</name>
    <dbReference type="NCBI Taxonomy" id="38727"/>
    <lineage>
        <taxon>Eukaryota</taxon>
        <taxon>Viridiplantae</taxon>
        <taxon>Streptophyta</taxon>
        <taxon>Embryophyta</taxon>
        <taxon>Tracheophyta</taxon>
        <taxon>Spermatophyta</taxon>
        <taxon>Magnoliopsida</taxon>
        <taxon>Liliopsida</taxon>
        <taxon>Poales</taxon>
        <taxon>Poaceae</taxon>
        <taxon>PACMAD clade</taxon>
        <taxon>Panicoideae</taxon>
        <taxon>Panicodae</taxon>
        <taxon>Paniceae</taxon>
        <taxon>Panicinae</taxon>
        <taxon>Panicum</taxon>
        <taxon>Panicum sect. Hiantes</taxon>
    </lineage>
</organism>
<name>A0A8T0V6K3_PANVG</name>
<protein>
    <recommendedName>
        <fullName evidence="1">FAR1 domain-containing protein</fullName>
    </recommendedName>
</protein>
<proteinExistence type="predicted"/>
<keyword evidence="3" id="KW-1185">Reference proteome</keyword>
<comment type="caution">
    <text evidence="2">The sequence shown here is derived from an EMBL/GenBank/DDBJ whole genome shotgun (WGS) entry which is preliminary data.</text>
</comment>
<dbReference type="EMBL" id="CM029041">
    <property type="protein sequence ID" value="KAG2628502.1"/>
    <property type="molecule type" value="Genomic_DNA"/>
</dbReference>
<dbReference type="EMBL" id="CM029041">
    <property type="protein sequence ID" value="KAG2628504.1"/>
    <property type="molecule type" value="Genomic_DNA"/>
</dbReference>
<reference evidence="2" key="1">
    <citation type="submission" date="2020-05" db="EMBL/GenBank/DDBJ databases">
        <title>WGS assembly of Panicum virgatum.</title>
        <authorList>
            <person name="Lovell J.T."/>
            <person name="Jenkins J."/>
            <person name="Shu S."/>
            <person name="Juenger T.E."/>
            <person name="Schmutz J."/>
        </authorList>
    </citation>
    <scope>NUCLEOTIDE SEQUENCE</scope>
    <source>
        <strain evidence="2">AP13</strain>
    </source>
</reference>
<evidence type="ECO:0000313" key="3">
    <source>
        <dbReference type="Proteomes" id="UP000823388"/>
    </source>
</evidence>
<dbReference type="PANTHER" id="PTHR46328:SF27">
    <property type="entry name" value="OS12G0287500 PROTEIN"/>
    <property type="match status" value="1"/>
</dbReference>
<evidence type="ECO:0000313" key="2">
    <source>
        <dbReference type="EMBL" id="KAG2628503.1"/>
    </source>
</evidence>
<evidence type="ECO:0000259" key="1">
    <source>
        <dbReference type="Pfam" id="PF03101"/>
    </source>
</evidence>
<dbReference type="InterPro" id="IPR004330">
    <property type="entry name" value="FAR1_DNA_bnd_dom"/>
</dbReference>
<gene>
    <name evidence="2" type="ORF">PVAP13_3KG238627</name>
</gene>
<dbReference type="Proteomes" id="UP000823388">
    <property type="component" value="Chromosome 3K"/>
</dbReference>
<dbReference type="AlphaFoldDB" id="A0A8T0V6K3"/>
<feature type="domain" description="FAR1" evidence="1">
    <location>
        <begin position="11"/>
        <end position="102"/>
    </location>
</feature>
<accession>A0A8T0V6K3</accession>
<dbReference type="EMBL" id="CM029041">
    <property type="protein sequence ID" value="KAG2628501.1"/>
    <property type="molecule type" value="Genomic_DNA"/>
</dbReference>